<proteinExistence type="predicted"/>
<keyword evidence="1" id="KW-0812">Transmembrane</keyword>
<dbReference type="EMBL" id="CP000153">
    <property type="protein sequence ID" value="ABB43431.1"/>
    <property type="molecule type" value="Genomic_DNA"/>
</dbReference>
<keyword evidence="1" id="KW-1133">Transmembrane helix</keyword>
<dbReference type="Proteomes" id="UP000002714">
    <property type="component" value="Chromosome"/>
</dbReference>
<feature type="transmembrane region" description="Helical" evidence="1">
    <location>
        <begin position="131"/>
        <end position="150"/>
    </location>
</feature>
<dbReference type="OrthoDB" id="5365621at2"/>
<keyword evidence="3" id="KW-1185">Reference proteome</keyword>
<evidence type="ECO:0000313" key="2">
    <source>
        <dbReference type="EMBL" id="ABB43431.1"/>
    </source>
</evidence>
<evidence type="ECO:0000256" key="1">
    <source>
        <dbReference type="SAM" id="Phobius"/>
    </source>
</evidence>
<name>Q30UA0_SULDN</name>
<dbReference type="KEGG" id="tdn:Suden_0150"/>
<dbReference type="RefSeq" id="WP_011371786.1">
    <property type="nucleotide sequence ID" value="NC_007575.1"/>
</dbReference>
<feature type="transmembrane region" description="Helical" evidence="1">
    <location>
        <begin position="6"/>
        <end position="30"/>
    </location>
</feature>
<accession>Q30UA0</accession>
<keyword evidence="1" id="KW-0472">Membrane</keyword>
<dbReference type="AlphaFoldDB" id="Q30UA0"/>
<protein>
    <recommendedName>
        <fullName evidence="4">Copper resistance protein D domain-containing protein</fullName>
    </recommendedName>
</protein>
<evidence type="ECO:0000313" key="3">
    <source>
        <dbReference type="Proteomes" id="UP000002714"/>
    </source>
</evidence>
<feature type="transmembrane region" description="Helical" evidence="1">
    <location>
        <begin position="92"/>
        <end position="110"/>
    </location>
</feature>
<sequence length="151" mass="17387">MVDVVLYIHILGATAWIGGSLLLFALGILLKGKEAQAQTYEYLGPLYGYFETFWLIILISTGTFLFFNFNLFSVLTLDINESKLGYMMSHKLFFVVTITMLTIIHMRIALKTHKNERTIVQKIVSRASSMMIFLLNLIVLWYAMQLRHILS</sequence>
<dbReference type="eggNOG" id="ENOG50319CU">
    <property type="taxonomic scope" value="Bacteria"/>
</dbReference>
<gene>
    <name evidence="2" type="ordered locus">Suden_0150</name>
</gene>
<feature type="transmembrane region" description="Helical" evidence="1">
    <location>
        <begin position="51"/>
        <end position="72"/>
    </location>
</feature>
<dbReference type="HOGENOM" id="CLU_1756928_0_0_7"/>
<organism evidence="2 3">
    <name type="scientific">Sulfurimonas denitrificans (strain ATCC 33889 / DSM 1251)</name>
    <name type="common">Thiomicrospira denitrificans (strain ATCC 33889 / DSM 1251)</name>
    <dbReference type="NCBI Taxonomy" id="326298"/>
    <lineage>
        <taxon>Bacteria</taxon>
        <taxon>Pseudomonadati</taxon>
        <taxon>Campylobacterota</taxon>
        <taxon>Epsilonproteobacteria</taxon>
        <taxon>Campylobacterales</taxon>
        <taxon>Sulfurimonadaceae</taxon>
        <taxon>Sulfurimonas</taxon>
    </lineage>
</organism>
<reference evidence="2 3" key="1">
    <citation type="journal article" date="2008" name="Appl. Environ. Microbiol.">
        <title>Genome of the epsilonproteobacterial chemolithoautotroph Sulfurimonas denitrificans.</title>
        <authorList>
            <person name="Sievert S.M."/>
            <person name="Scott K.M."/>
            <person name="Klotz M.G."/>
            <person name="Chain P.S.G."/>
            <person name="Hauser L.J."/>
            <person name="Hemp J."/>
            <person name="Huegler M."/>
            <person name="Land M."/>
            <person name="Lapidus A."/>
            <person name="Larimer F.W."/>
            <person name="Lucas S."/>
            <person name="Malfatti S.A."/>
            <person name="Meyer F."/>
            <person name="Paulsen I.T."/>
            <person name="Ren Q."/>
            <person name="Simon J."/>
            <person name="Bailey K."/>
            <person name="Diaz E."/>
            <person name="Fitzpatrick K.A."/>
            <person name="Glover B."/>
            <person name="Gwatney N."/>
            <person name="Korajkic A."/>
            <person name="Long A."/>
            <person name="Mobberley J.M."/>
            <person name="Pantry S.N."/>
            <person name="Pazder G."/>
            <person name="Peterson S."/>
            <person name="Quintanilla J.D."/>
            <person name="Sprinkle R."/>
            <person name="Stephens J."/>
            <person name="Thomas P."/>
            <person name="Vaughn R."/>
            <person name="Weber M.J."/>
            <person name="Wooten L.L."/>
        </authorList>
    </citation>
    <scope>NUCLEOTIDE SEQUENCE [LARGE SCALE GENOMIC DNA]</scope>
    <source>
        <strain evidence="3">ATCC 33889 / DSM 1251</strain>
    </source>
</reference>
<evidence type="ECO:0008006" key="4">
    <source>
        <dbReference type="Google" id="ProtNLM"/>
    </source>
</evidence>